<evidence type="ECO:0000313" key="4">
    <source>
        <dbReference type="Proteomes" id="UP000018733"/>
    </source>
</evidence>
<proteinExistence type="predicted"/>
<evidence type="ECO:0000313" key="3">
    <source>
        <dbReference type="EMBL" id="ETF00688.1"/>
    </source>
</evidence>
<dbReference type="PANTHER" id="PTHR41287:SF1">
    <property type="entry name" value="PROTEIN YMFN"/>
    <property type="match status" value="1"/>
</dbReference>
<dbReference type="AlphaFoldDB" id="V8QMZ1"/>
<feature type="domain" description="Terminase large subunit-like endonuclease" evidence="2">
    <location>
        <begin position="269"/>
        <end position="560"/>
    </location>
</feature>
<gene>
    <name evidence="3" type="ORF">W822_20045</name>
</gene>
<feature type="domain" description="Terminase large subunit-like ATPase" evidence="1">
    <location>
        <begin position="86"/>
        <end position="256"/>
    </location>
</feature>
<accession>V8QMZ1</accession>
<dbReference type="RefSeq" id="WP_024006936.1">
    <property type="nucleotide sequence ID" value="NZ_KI650982.1"/>
</dbReference>
<reference evidence="3 4" key="1">
    <citation type="journal article" date="2014" name="Genome Announc.">
        <title>Draft Genome Sequence of Advenella kashmirensis Strain W13003, a Polycyclic Aromatic Hydrocarbon-Degrading Bacterium.</title>
        <authorList>
            <person name="Wang X."/>
            <person name="Jin D."/>
            <person name="Zhou L."/>
            <person name="Wu L."/>
            <person name="An W."/>
            <person name="Zhao L."/>
        </authorList>
    </citation>
    <scope>NUCLEOTIDE SEQUENCE [LARGE SCALE GENOMIC DNA]</scope>
    <source>
        <strain evidence="3 4">W13003</strain>
    </source>
</reference>
<dbReference type="Gene3D" id="3.40.50.300">
    <property type="entry name" value="P-loop containing nucleotide triphosphate hydrolases"/>
    <property type="match status" value="1"/>
</dbReference>
<dbReference type="PATRIC" id="fig|1424334.3.peg.4021"/>
<dbReference type="InterPro" id="IPR046461">
    <property type="entry name" value="TerL_ATPase"/>
</dbReference>
<dbReference type="InterPro" id="IPR027417">
    <property type="entry name" value="P-loop_NTPase"/>
</dbReference>
<dbReference type="Proteomes" id="UP000018733">
    <property type="component" value="Unassembled WGS sequence"/>
</dbReference>
<organism evidence="3 4">
    <name type="scientific">Advenella kashmirensis W13003</name>
    <dbReference type="NCBI Taxonomy" id="1424334"/>
    <lineage>
        <taxon>Bacteria</taxon>
        <taxon>Pseudomonadati</taxon>
        <taxon>Pseudomonadota</taxon>
        <taxon>Betaproteobacteria</taxon>
        <taxon>Burkholderiales</taxon>
        <taxon>Alcaligenaceae</taxon>
    </lineage>
</organism>
<dbReference type="eggNOG" id="COG4626">
    <property type="taxonomic scope" value="Bacteria"/>
</dbReference>
<dbReference type="STRING" id="1424334.W822_20045"/>
<name>V8QMZ1_9BURK</name>
<comment type="caution">
    <text evidence="3">The sequence shown here is derived from an EMBL/GenBank/DDBJ whole genome shotgun (WGS) entry which is preliminary data.</text>
</comment>
<dbReference type="Pfam" id="PF03354">
    <property type="entry name" value="TerL_ATPase"/>
    <property type="match status" value="1"/>
</dbReference>
<evidence type="ECO:0000259" key="1">
    <source>
        <dbReference type="Pfam" id="PF03354"/>
    </source>
</evidence>
<dbReference type="EMBL" id="AYXT01000013">
    <property type="protein sequence ID" value="ETF00688.1"/>
    <property type="molecule type" value="Genomic_DNA"/>
</dbReference>
<dbReference type="GO" id="GO:0004519">
    <property type="term" value="F:endonuclease activity"/>
    <property type="evidence" value="ECO:0007669"/>
    <property type="project" value="InterPro"/>
</dbReference>
<dbReference type="PANTHER" id="PTHR41287">
    <property type="match status" value="1"/>
</dbReference>
<protein>
    <submittedName>
        <fullName evidence="3">Terminase</fullName>
    </submittedName>
</protein>
<dbReference type="OrthoDB" id="9760250at2"/>
<keyword evidence="4" id="KW-1185">Reference proteome</keyword>
<dbReference type="InterPro" id="IPR046462">
    <property type="entry name" value="TerL_nuclease"/>
</dbReference>
<sequence>MSSSKSQINTSDRATAYAQAVVAGEIVAGPDVRAACRRHLKDLVDGPARGLYWDLEAQAHVLGYFEEVLCLNGGQYEGKPFEVLGWQAFVLGSLFGWKGSDGYRRFRVAYIETGKGSGKSPLAAGVGLYCMTSDSEPRAEIYSAAANRKQAMVLFRDAVAMVNQSPLLTDRIETSGAPGREWNLAHVESGSYFRTLSSDKARSGERPHVGLLDEIHEHRDASAVEMLRAGTKSRLQALIFMITNSGSDKVSVGWDYHQYGSQVCSGLKDDDSFFAFICGHDEGDDPFRDESCWPKSNPSLDAGLPGVKYLREQVTQARGMPSKQAAVKRINFCIWTEAASPWISGETWMDCQDDSLVGLEPYYGRDCYGGLDLSSTTDLTCLALLFMPTEDDPYWRLKPYFWLPGYDLHTKADQDRVPYLNWRDMEYLETQDGRAINKLAVLKRLTQISEYVNLLGVAYDRWRIEDLKMLAENEGISLPELKPFGQGFKEMSPALDTFEALLLDRQIRHDGNPVMTWCAANAVVTKDPAGNRKVAKDKATGRVDGIVASIMACGIASGSEYLEDISSFINDPIIV</sequence>
<evidence type="ECO:0000259" key="2">
    <source>
        <dbReference type="Pfam" id="PF20441"/>
    </source>
</evidence>
<dbReference type="HOGENOM" id="CLU_026632_6_0_4"/>
<dbReference type="Pfam" id="PF20441">
    <property type="entry name" value="TerL_nuclease"/>
    <property type="match status" value="1"/>
</dbReference>
<dbReference type="InterPro" id="IPR005021">
    <property type="entry name" value="Terminase_largesu-like"/>
</dbReference>